<keyword evidence="2" id="KW-1185">Reference proteome</keyword>
<dbReference type="EMBL" id="JAGGDJ010000012">
    <property type="protein sequence ID" value="MBO7745801.1"/>
    <property type="molecule type" value="Genomic_DNA"/>
</dbReference>
<dbReference type="Proteomes" id="UP000670947">
    <property type="component" value="Unassembled WGS sequence"/>
</dbReference>
<evidence type="ECO:0000313" key="2">
    <source>
        <dbReference type="Proteomes" id="UP000670947"/>
    </source>
</evidence>
<gene>
    <name evidence="1" type="ORF">I8J29_16455</name>
</gene>
<proteinExistence type="predicted"/>
<dbReference type="RefSeq" id="WP_208848629.1">
    <property type="nucleotide sequence ID" value="NZ_JAGGDJ010000012.1"/>
</dbReference>
<protein>
    <submittedName>
        <fullName evidence="1">ParM/StbA family protein</fullName>
    </submittedName>
</protein>
<reference evidence="1 2" key="1">
    <citation type="submission" date="2021-03" db="EMBL/GenBank/DDBJ databases">
        <title>Paenibacillus artemisicola MWE-103 whole genome sequence.</title>
        <authorList>
            <person name="Ham Y.J."/>
        </authorList>
    </citation>
    <scope>NUCLEOTIDE SEQUENCE [LARGE SCALE GENOMIC DNA]</scope>
    <source>
        <strain evidence="1 2">MWE-103</strain>
    </source>
</reference>
<accession>A0ABS3WBV2</accession>
<dbReference type="Gene3D" id="3.30.420.40">
    <property type="match status" value="2"/>
</dbReference>
<name>A0ABS3WBV2_9BACL</name>
<dbReference type="CDD" id="cd24023">
    <property type="entry name" value="ASKHA_NBD_ParM_Alp7A-like"/>
    <property type="match status" value="1"/>
</dbReference>
<organism evidence="1 2">
    <name type="scientific">Paenibacillus artemisiicola</name>
    <dbReference type="NCBI Taxonomy" id="1172618"/>
    <lineage>
        <taxon>Bacteria</taxon>
        <taxon>Bacillati</taxon>
        <taxon>Bacillota</taxon>
        <taxon>Bacilli</taxon>
        <taxon>Bacillales</taxon>
        <taxon>Paenibacillaceae</taxon>
        <taxon>Paenibacillus</taxon>
    </lineage>
</organism>
<evidence type="ECO:0000313" key="1">
    <source>
        <dbReference type="EMBL" id="MBO7745801.1"/>
    </source>
</evidence>
<comment type="caution">
    <text evidence="1">The sequence shown here is derived from an EMBL/GenBank/DDBJ whole genome shotgun (WGS) entry which is preliminary data.</text>
</comment>
<sequence>MKLKLHSNAGFDFGNSELDAYVNGVLIAQPNVFAVAGKNPWSDDDLDVKKNLSNIYDNMVVSIISGAVRTNMYAVGRHALKTYGENVTSLYVKGNNAKSDQEVPYVSSLAVLAAQAVEEANRNGSNVNEIELTVDMATALPVKQHMPANIDTMKKKFMDDTHTVSVHLGLTKKVDVKIKFEYVHILQEGTPPVFALQMDQNGDWRTGGYNPASSENDLFSEFAKIYDLPADTDGSYLDGKNLLHVDLGDGTLDDPFTRGDSVDKDFCSGVNHGVGHAIADSIDDLLDLAPHVFNSLSRQQYSDILRSQYSGRKHKFLPEALSAFRPHCENQVNQILKHIADQILKIGANEIDIVPVYGGGSILMRDYLEPKLKQLCDDSRIQLFYVPAKYAVTLNAEGLDFFVRSDIYKALKSQAVTVAAPIAEKTKKQIAAAKEQ</sequence>